<keyword evidence="3" id="KW-1185">Reference proteome</keyword>
<feature type="domain" description="Bacterial bifunctional deaminase-reductase C-terminal" evidence="1">
    <location>
        <begin position="2"/>
        <end position="184"/>
    </location>
</feature>
<name>A0ABW1LVG7_9ACTN</name>
<organism evidence="2 3">
    <name type="scientific">Streptomyces pratens</name>
    <dbReference type="NCBI Taxonomy" id="887456"/>
    <lineage>
        <taxon>Bacteria</taxon>
        <taxon>Bacillati</taxon>
        <taxon>Actinomycetota</taxon>
        <taxon>Actinomycetes</taxon>
        <taxon>Kitasatosporales</taxon>
        <taxon>Streptomycetaceae</taxon>
        <taxon>Streptomyces</taxon>
    </lineage>
</organism>
<dbReference type="Gene3D" id="3.40.430.10">
    <property type="entry name" value="Dihydrofolate Reductase, subunit A"/>
    <property type="match status" value="1"/>
</dbReference>
<dbReference type="RefSeq" id="WP_386395029.1">
    <property type="nucleotide sequence ID" value="NZ_JBHSPT010000018.1"/>
</dbReference>
<dbReference type="EMBL" id="JBHSPT010000018">
    <property type="protein sequence ID" value="MFC6055549.1"/>
    <property type="molecule type" value="Genomic_DNA"/>
</dbReference>
<dbReference type="SUPFAM" id="SSF53597">
    <property type="entry name" value="Dihydrofolate reductase-like"/>
    <property type="match status" value="1"/>
</dbReference>
<accession>A0ABW1LVG7</accession>
<evidence type="ECO:0000313" key="2">
    <source>
        <dbReference type="EMBL" id="MFC6055549.1"/>
    </source>
</evidence>
<dbReference type="Proteomes" id="UP001596242">
    <property type="component" value="Unassembled WGS sequence"/>
</dbReference>
<dbReference type="Pfam" id="PF01872">
    <property type="entry name" value="RibD_C"/>
    <property type="match status" value="1"/>
</dbReference>
<evidence type="ECO:0000259" key="1">
    <source>
        <dbReference type="Pfam" id="PF01872"/>
    </source>
</evidence>
<proteinExistence type="predicted"/>
<gene>
    <name evidence="2" type="ORF">ACFP50_08775</name>
</gene>
<sequence>MKLTLTQFLTLDGVYQGPGSPDEDTGDGFTRGGWFVPYLDEAFEQLAATWLGQADALLLGRRTYVNFARDWPKMTEPPFGPLMNGLPKYVASHTLTEAGWNPTTILSGDVPAQVADLKRRPGRELQLHGSARLSQSLLAAGLIDELRLVIAPVLVGTGRRLFPSGVSPTGLRLVRHETTPRGLAVHTYETTGQPEYGTYGADA</sequence>
<reference evidence="3" key="1">
    <citation type="journal article" date="2019" name="Int. J. Syst. Evol. Microbiol.">
        <title>The Global Catalogue of Microorganisms (GCM) 10K type strain sequencing project: providing services to taxonomists for standard genome sequencing and annotation.</title>
        <authorList>
            <consortium name="The Broad Institute Genomics Platform"/>
            <consortium name="The Broad Institute Genome Sequencing Center for Infectious Disease"/>
            <person name="Wu L."/>
            <person name="Ma J."/>
        </authorList>
    </citation>
    <scope>NUCLEOTIDE SEQUENCE [LARGE SCALE GENOMIC DNA]</scope>
    <source>
        <strain evidence="3">JCM 12763</strain>
    </source>
</reference>
<dbReference type="InterPro" id="IPR002734">
    <property type="entry name" value="RibDG_C"/>
</dbReference>
<dbReference type="PANTHER" id="PTHR38011:SF2">
    <property type="entry name" value="BIFUNCTIONAL DEAMINASE-REDUCTASE DOMAIN PROTEIN"/>
    <property type="match status" value="1"/>
</dbReference>
<dbReference type="InterPro" id="IPR024072">
    <property type="entry name" value="DHFR-like_dom_sf"/>
</dbReference>
<dbReference type="InterPro" id="IPR050765">
    <property type="entry name" value="Riboflavin_Biosynth_HTPR"/>
</dbReference>
<protein>
    <submittedName>
        <fullName evidence="2">Dihydrofolate reductase family protein</fullName>
    </submittedName>
</protein>
<comment type="caution">
    <text evidence="2">The sequence shown here is derived from an EMBL/GenBank/DDBJ whole genome shotgun (WGS) entry which is preliminary data.</text>
</comment>
<dbReference type="PANTHER" id="PTHR38011">
    <property type="entry name" value="DIHYDROFOLATE REDUCTASE FAMILY PROTEIN (AFU_ORTHOLOGUE AFUA_8G06820)"/>
    <property type="match status" value="1"/>
</dbReference>
<evidence type="ECO:0000313" key="3">
    <source>
        <dbReference type="Proteomes" id="UP001596242"/>
    </source>
</evidence>